<dbReference type="PANTHER" id="PTHR44688">
    <property type="entry name" value="DNA-BINDING TRANSCRIPTIONAL ACTIVATOR DEVR_DOSR"/>
    <property type="match status" value="1"/>
</dbReference>
<dbReference type="InterPro" id="IPR016032">
    <property type="entry name" value="Sig_transdc_resp-reg_C-effctor"/>
</dbReference>
<proteinExistence type="predicted"/>
<evidence type="ECO:0000313" key="6">
    <source>
        <dbReference type="Proteomes" id="UP000581447"/>
    </source>
</evidence>
<dbReference type="SMART" id="SM00421">
    <property type="entry name" value="HTH_LUXR"/>
    <property type="match status" value="1"/>
</dbReference>
<protein>
    <submittedName>
        <fullName evidence="5">DNA-binding CsgD family transcriptional regulator</fullName>
    </submittedName>
</protein>
<dbReference type="InterPro" id="IPR036388">
    <property type="entry name" value="WH-like_DNA-bd_sf"/>
</dbReference>
<evidence type="ECO:0000256" key="1">
    <source>
        <dbReference type="ARBA" id="ARBA00023015"/>
    </source>
</evidence>
<dbReference type="EMBL" id="JACIEA010000001">
    <property type="protein sequence ID" value="MBB3943258.1"/>
    <property type="molecule type" value="Genomic_DNA"/>
</dbReference>
<keyword evidence="2 5" id="KW-0238">DNA-binding</keyword>
<dbReference type="PANTHER" id="PTHR44688:SF16">
    <property type="entry name" value="DNA-BINDING TRANSCRIPTIONAL ACTIVATOR DEVR_DOSR"/>
    <property type="match status" value="1"/>
</dbReference>
<dbReference type="CDD" id="cd06170">
    <property type="entry name" value="LuxR_C_like"/>
    <property type="match status" value="1"/>
</dbReference>
<dbReference type="Gene3D" id="1.10.10.10">
    <property type="entry name" value="Winged helix-like DNA-binding domain superfamily/Winged helix DNA-binding domain"/>
    <property type="match status" value="1"/>
</dbReference>
<accession>A0A840AYR6</accession>
<sequence>MKKIESFDFWEFVTMLELDPVNGMPILTAREQQVLELVAQGLSAKEVAQEIEIAPRTVERHIENVRLKTRARNRTHMVTLALESGILMLSKDEY</sequence>
<feature type="domain" description="HTH luxR-type" evidence="4">
    <location>
        <begin position="20"/>
        <end position="85"/>
    </location>
</feature>
<dbReference type="Proteomes" id="UP000581447">
    <property type="component" value="Unassembled WGS sequence"/>
</dbReference>
<gene>
    <name evidence="5" type="ORF">GGR91_001480</name>
</gene>
<evidence type="ECO:0000313" key="5">
    <source>
        <dbReference type="EMBL" id="MBB3943258.1"/>
    </source>
</evidence>
<dbReference type="PRINTS" id="PR00038">
    <property type="entry name" value="HTHLUXR"/>
</dbReference>
<comment type="caution">
    <text evidence="5">The sequence shown here is derived from an EMBL/GenBank/DDBJ whole genome shotgun (WGS) entry which is preliminary data.</text>
</comment>
<name>A0A840AYR6_9SPHN</name>
<organism evidence="5 6">
    <name type="scientific">Sphingorhabdus rigui</name>
    <dbReference type="NCBI Taxonomy" id="1282858"/>
    <lineage>
        <taxon>Bacteria</taxon>
        <taxon>Pseudomonadati</taxon>
        <taxon>Pseudomonadota</taxon>
        <taxon>Alphaproteobacteria</taxon>
        <taxon>Sphingomonadales</taxon>
        <taxon>Sphingomonadaceae</taxon>
        <taxon>Sphingorhabdus</taxon>
    </lineage>
</organism>
<evidence type="ECO:0000259" key="4">
    <source>
        <dbReference type="PROSITE" id="PS50043"/>
    </source>
</evidence>
<dbReference type="InterPro" id="IPR000792">
    <property type="entry name" value="Tscrpt_reg_LuxR_C"/>
</dbReference>
<keyword evidence="6" id="KW-1185">Reference proteome</keyword>
<dbReference type="GO" id="GO:0006355">
    <property type="term" value="P:regulation of DNA-templated transcription"/>
    <property type="evidence" value="ECO:0007669"/>
    <property type="project" value="InterPro"/>
</dbReference>
<keyword evidence="1" id="KW-0805">Transcription regulation</keyword>
<dbReference type="PROSITE" id="PS00622">
    <property type="entry name" value="HTH_LUXR_1"/>
    <property type="match status" value="1"/>
</dbReference>
<dbReference type="RefSeq" id="WP_322788779.1">
    <property type="nucleotide sequence ID" value="NZ_BAABBG010000002.1"/>
</dbReference>
<evidence type="ECO:0000256" key="2">
    <source>
        <dbReference type="ARBA" id="ARBA00023125"/>
    </source>
</evidence>
<keyword evidence="3" id="KW-0804">Transcription</keyword>
<dbReference type="SUPFAM" id="SSF46894">
    <property type="entry name" value="C-terminal effector domain of the bipartite response regulators"/>
    <property type="match status" value="1"/>
</dbReference>
<reference evidence="5 6" key="1">
    <citation type="submission" date="2020-08" db="EMBL/GenBank/DDBJ databases">
        <title>Genomic Encyclopedia of Type Strains, Phase IV (KMG-IV): sequencing the most valuable type-strain genomes for metagenomic binning, comparative biology and taxonomic classification.</title>
        <authorList>
            <person name="Goeker M."/>
        </authorList>
    </citation>
    <scope>NUCLEOTIDE SEQUENCE [LARGE SCALE GENOMIC DNA]</scope>
    <source>
        <strain evidence="5 6">DSM 29050</strain>
    </source>
</reference>
<dbReference type="PROSITE" id="PS50043">
    <property type="entry name" value="HTH_LUXR_2"/>
    <property type="match status" value="1"/>
</dbReference>
<dbReference type="Pfam" id="PF00196">
    <property type="entry name" value="GerE"/>
    <property type="match status" value="1"/>
</dbReference>
<dbReference type="GO" id="GO:0003677">
    <property type="term" value="F:DNA binding"/>
    <property type="evidence" value="ECO:0007669"/>
    <property type="project" value="UniProtKB-KW"/>
</dbReference>
<dbReference type="AlphaFoldDB" id="A0A840AYR6"/>
<evidence type="ECO:0000256" key="3">
    <source>
        <dbReference type="ARBA" id="ARBA00023163"/>
    </source>
</evidence>